<dbReference type="Proteomes" id="UP000027586">
    <property type="component" value="Unassembled WGS sequence"/>
</dbReference>
<dbReference type="OrthoDB" id="2237161at2759"/>
<name>A0A068RN16_9FUNG</name>
<reference evidence="1" key="1">
    <citation type="submission" date="2013-08" db="EMBL/GenBank/DDBJ databases">
        <title>Gene expansion shapes genome architecture in the human pathogen Lichtheimia corymbifera: an evolutionary genomics analysis in the ancient terrestrial Mucorales (Mucoromycotina).</title>
        <authorList>
            <person name="Schwartze V.U."/>
            <person name="Winter S."/>
            <person name="Shelest E."/>
            <person name="Marcet-Houben M."/>
            <person name="Horn F."/>
            <person name="Wehner S."/>
            <person name="Hoffmann K."/>
            <person name="Riege K."/>
            <person name="Sammeth M."/>
            <person name="Nowrousian M."/>
            <person name="Valiante V."/>
            <person name="Linde J."/>
            <person name="Jacobsen I.D."/>
            <person name="Marz M."/>
            <person name="Brakhage A.A."/>
            <person name="Gabaldon T."/>
            <person name="Bocker S."/>
            <person name="Voigt K."/>
        </authorList>
    </citation>
    <scope>NUCLEOTIDE SEQUENCE [LARGE SCALE GENOMIC DNA]</scope>
    <source>
        <strain evidence="1">FSU 9682</strain>
    </source>
</reference>
<keyword evidence="2" id="KW-1185">Reference proteome</keyword>
<protein>
    <submittedName>
        <fullName evidence="1">Uncharacterized protein</fullName>
    </submittedName>
</protein>
<accession>A0A068RN16</accession>
<proteinExistence type="predicted"/>
<evidence type="ECO:0000313" key="1">
    <source>
        <dbReference type="EMBL" id="CDH51538.1"/>
    </source>
</evidence>
<dbReference type="VEuPathDB" id="FungiDB:LCOR_03129.1"/>
<comment type="caution">
    <text evidence="1">The sequence shown here is derived from an EMBL/GenBank/DDBJ whole genome shotgun (WGS) entry which is preliminary data.</text>
</comment>
<sequence length="136" mass="15273">MEKTSKRINQQQNDAAIVGEQGENFYAAIPTERVDFSRSDVAYKPRGRKDIRIINHLSYVHCYMNHQHGGSDLLSHQDTRGSTLNPINAFICQGITVRIYLCHLQESTFQAASGFISYGLPSLRLCAPRCLTTLSV</sequence>
<dbReference type="AlphaFoldDB" id="A0A068RN16"/>
<organism evidence="1 2">
    <name type="scientific">Lichtheimia corymbifera JMRC:FSU:9682</name>
    <dbReference type="NCBI Taxonomy" id="1263082"/>
    <lineage>
        <taxon>Eukaryota</taxon>
        <taxon>Fungi</taxon>
        <taxon>Fungi incertae sedis</taxon>
        <taxon>Mucoromycota</taxon>
        <taxon>Mucoromycotina</taxon>
        <taxon>Mucoromycetes</taxon>
        <taxon>Mucorales</taxon>
        <taxon>Lichtheimiaceae</taxon>
        <taxon>Lichtheimia</taxon>
    </lineage>
</organism>
<gene>
    <name evidence="1" type="ORF">LCOR_03129.1</name>
</gene>
<dbReference type="EMBL" id="CBTN010000010">
    <property type="protein sequence ID" value="CDH51538.1"/>
    <property type="molecule type" value="Genomic_DNA"/>
</dbReference>
<evidence type="ECO:0000313" key="2">
    <source>
        <dbReference type="Proteomes" id="UP000027586"/>
    </source>
</evidence>